<sequence length="417" mass="46993">MKLLPVCIRNDWLYENTRRQKFREMGPKDVLSISKKTFKTVPLLAIATAGMSKGLATQGISLLNYSMQILKQAHTGIANVGKNKDCSFYQEIDFNKLEKLAEMVDAHPELPYAKLWLVTDADLPVVNRGILLYSRTEAVRFVEMYNSLEDYTQSDFYKYKGISIQIKDSDLPIFEEELLNYLKVRENRLWSQLIKMPEVLDEHFTDELVTSEDSEPAIIQINFPEAVSQKALEKYFPGTLKCLVTEEEKKQAVASKDKLQSTAIYEALASYADEWTDSETEDDSIEESVVYGDEIIDSEPEDNESTEEEKYEQKTAAGKEKPISYLHRNRGEVVATRTTTVSAQPDLTPQARGNLTKESATQSSSIDSDLYPQAGGGLVKKSALAQSMSKGVFKTKEKATPSDELARAPDSDSTFKY</sequence>
<dbReference type="Proteomes" id="UP000054725">
    <property type="component" value="Unassembled WGS sequence"/>
</dbReference>
<dbReference type="OrthoDB" id="5651650at2"/>
<accession>A0A0W0X3K5</accession>
<evidence type="ECO:0000256" key="1">
    <source>
        <dbReference type="SAM" id="MobiDB-lite"/>
    </source>
</evidence>
<dbReference type="RefSeq" id="WP_058503301.1">
    <property type="nucleotide sequence ID" value="NZ_CAAAIF010000013.1"/>
</dbReference>
<dbReference type="AlphaFoldDB" id="A0A0W0X3K5"/>
<reference evidence="2 3" key="1">
    <citation type="submission" date="2015-11" db="EMBL/GenBank/DDBJ databases">
        <title>Genomic analysis of 38 Legionella species identifies large and diverse effector repertoires.</title>
        <authorList>
            <person name="Burstein D."/>
            <person name="Amaro F."/>
            <person name="Zusman T."/>
            <person name="Lifshitz Z."/>
            <person name="Cohen O."/>
            <person name="Gilbert J.A."/>
            <person name="Pupko T."/>
            <person name="Shuman H.A."/>
            <person name="Segal G."/>
        </authorList>
    </citation>
    <scope>NUCLEOTIDE SEQUENCE [LARGE SCALE GENOMIC DNA]</scope>
    <source>
        <strain evidence="2 3">ATCC 49506</strain>
    </source>
</reference>
<protein>
    <submittedName>
        <fullName evidence="2">Uncharacterized protein</fullName>
    </submittedName>
</protein>
<organism evidence="2 3">
    <name type="scientific">Legionella nautarum</name>
    <dbReference type="NCBI Taxonomy" id="45070"/>
    <lineage>
        <taxon>Bacteria</taxon>
        <taxon>Pseudomonadati</taxon>
        <taxon>Pseudomonadota</taxon>
        <taxon>Gammaproteobacteria</taxon>
        <taxon>Legionellales</taxon>
        <taxon>Legionellaceae</taxon>
        <taxon>Legionella</taxon>
    </lineage>
</organism>
<feature type="region of interest" description="Disordered" evidence="1">
    <location>
        <begin position="392"/>
        <end position="417"/>
    </location>
</feature>
<feature type="compositionally biased region" description="Basic and acidic residues" evidence="1">
    <location>
        <begin position="394"/>
        <end position="417"/>
    </location>
</feature>
<comment type="caution">
    <text evidence="2">The sequence shown here is derived from an EMBL/GenBank/DDBJ whole genome shotgun (WGS) entry which is preliminary data.</text>
</comment>
<gene>
    <name evidence="2" type="ORF">Lnau_0212</name>
</gene>
<dbReference type="PATRIC" id="fig|45070.6.peg.220"/>
<feature type="region of interest" description="Disordered" evidence="1">
    <location>
        <begin position="275"/>
        <end position="375"/>
    </location>
</feature>
<dbReference type="EMBL" id="LNYO01000002">
    <property type="protein sequence ID" value="KTD39143.1"/>
    <property type="molecule type" value="Genomic_DNA"/>
</dbReference>
<feature type="compositionally biased region" description="Acidic residues" evidence="1">
    <location>
        <begin position="275"/>
        <end position="286"/>
    </location>
</feature>
<feature type="compositionally biased region" description="Acidic residues" evidence="1">
    <location>
        <begin position="294"/>
        <end position="310"/>
    </location>
</feature>
<evidence type="ECO:0000313" key="2">
    <source>
        <dbReference type="EMBL" id="KTD39143.1"/>
    </source>
</evidence>
<feature type="compositionally biased region" description="Basic and acidic residues" evidence="1">
    <location>
        <begin position="311"/>
        <end position="322"/>
    </location>
</feature>
<keyword evidence="3" id="KW-1185">Reference proteome</keyword>
<proteinExistence type="predicted"/>
<evidence type="ECO:0000313" key="3">
    <source>
        <dbReference type="Proteomes" id="UP000054725"/>
    </source>
</evidence>
<name>A0A0W0X3K5_9GAMM</name>
<feature type="compositionally biased region" description="Polar residues" evidence="1">
    <location>
        <begin position="336"/>
        <end position="367"/>
    </location>
</feature>